<dbReference type="PANTHER" id="PTHR30096">
    <property type="entry name" value="4,5-DOPA DIOXYGENASE EXTRADIOL-LIKE PROTEIN"/>
    <property type="match status" value="1"/>
</dbReference>
<dbReference type="AlphaFoldDB" id="A0A2Z6E595"/>
<reference evidence="8" key="2">
    <citation type="submission" date="2018-06" db="EMBL/GenBank/DDBJ databases">
        <title>Genome sequence of Rhodanobacteraceae bacterium strain Dysh456.</title>
        <authorList>
            <person name="Fukui M."/>
        </authorList>
    </citation>
    <scope>NUCLEOTIDE SEQUENCE [LARGE SCALE GENOMIC DNA]</scope>
    <source>
        <strain evidence="8">Dysh456</strain>
    </source>
</reference>
<dbReference type="GO" id="GO:0008270">
    <property type="term" value="F:zinc ion binding"/>
    <property type="evidence" value="ECO:0007669"/>
    <property type="project" value="InterPro"/>
</dbReference>
<dbReference type="GO" id="GO:0008198">
    <property type="term" value="F:ferrous iron binding"/>
    <property type="evidence" value="ECO:0007669"/>
    <property type="project" value="InterPro"/>
</dbReference>
<dbReference type="PANTHER" id="PTHR30096:SF0">
    <property type="entry name" value="4,5-DOPA DIOXYGENASE EXTRADIOL-LIKE PROTEIN"/>
    <property type="match status" value="1"/>
</dbReference>
<comment type="similarity">
    <text evidence="2">Belongs to the DODA-type extradiol aromatic ring-opening dioxygenase family.</text>
</comment>
<gene>
    <name evidence="7" type="ORF">ALSL_1662</name>
</gene>
<comment type="cofactor">
    <cofactor evidence="1">
        <name>Zn(2+)</name>
        <dbReference type="ChEBI" id="CHEBI:29105"/>
    </cofactor>
</comment>
<evidence type="ECO:0000313" key="7">
    <source>
        <dbReference type="EMBL" id="BBD80315.1"/>
    </source>
</evidence>
<dbReference type="InterPro" id="IPR004183">
    <property type="entry name" value="Xdiol_dOase_suB"/>
</dbReference>
<reference evidence="8" key="1">
    <citation type="submission" date="2018-04" db="EMBL/GenBank/DDBJ databases">
        <authorList>
            <person name="Watanabe M."/>
            <person name="Kojima H."/>
        </authorList>
    </citation>
    <scope>NUCLEOTIDE SEQUENCE [LARGE SCALE GENOMIC DNA]</scope>
    <source>
        <strain evidence="8">Dysh456</strain>
    </source>
</reference>
<dbReference type="RefSeq" id="WP_126538189.1">
    <property type="nucleotide sequence ID" value="NZ_AP018560.1"/>
</dbReference>
<protein>
    <recommendedName>
        <fullName evidence="6">Extradiol ring-cleavage dioxygenase class III enzyme subunit B domain-containing protein</fullName>
    </recommendedName>
</protein>
<dbReference type="KEGG" id="rbd:ALSL_1662"/>
<evidence type="ECO:0000313" key="8">
    <source>
        <dbReference type="Proteomes" id="UP000270530"/>
    </source>
</evidence>
<dbReference type="CDD" id="cd07363">
    <property type="entry name" value="45_DOPA_Dioxygenase"/>
    <property type="match status" value="1"/>
</dbReference>
<evidence type="ECO:0000256" key="2">
    <source>
        <dbReference type="ARBA" id="ARBA00007581"/>
    </source>
</evidence>
<evidence type="ECO:0000256" key="5">
    <source>
        <dbReference type="ARBA" id="ARBA00023002"/>
    </source>
</evidence>
<dbReference type="SUPFAM" id="SSF53213">
    <property type="entry name" value="LigB-like"/>
    <property type="match status" value="1"/>
</dbReference>
<keyword evidence="3" id="KW-0479">Metal-binding</keyword>
<evidence type="ECO:0000259" key="6">
    <source>
        <dbReference type="Pfam" id="PF02900"/>
    </source>
</evidence>
<feature type="domain" description="Extradiol ring-cleavage dioxygenase class III enzyme subunit B" evidence="6">
    <location>
        <begin position="41"/>
        <end position="234"/>
    </location>
</feature>
<name>A0A2Z6E595_9GAMM</name>
<keyword evidence="5" id="KW-0560">Oxidoreductase</keyword>
<keyword evidence="8" id="KW-1185">Reference proteome</keyword>
<dbReference type="Gene3D" id="3.40.830.10">
    <property type="entry name" value="LigB-like"/>
    <property type="match status" value="1"/>
</dbReference>
<dbReference type="Proteomes" id="UP000270530">
    <property type="component" value="Chromosome"/>
</dbReference>
<evidence type="ECO:0000256" key="3">
    <source>
        <dbReference type="ARBA" id="ARBA00022723"/>
    </source>
</evidence>
<evidence type="ECO:0000256" key="4">
    <source>
        <dbReference type="ARBA" id="ARBA00022833"/>
    </source>
</evidence>
<keyword evidence="4" id="KW-0862">Zinc</keyword>
<dbReference type="EMBL" id="AP018560">
    <property type="protein sequence ID" value="BBD80315.1"/>
    <property type="molecule type" value="Genomic_DNA"/>
</dbReference>
<dbReference type="InterPro" id="IPR014436">
    <property type="entry name" value="Extradiol_dOase_DODA"/>
</dbReference>
<evidence type="ECO:0000256" key="1">
    <source>
        <dbReference type="ARBA" id="ARBA00001947"/>
    </source>
</evidence>
<dbReference type="OrthoDB" id="9790889at2"/>
<dbReference type="PIRSF" id="PIRSF006157">
    <property type="entry name" value="Doxgns_DODA"/>
    <property type="match status" value="1"/>
</dbReference>
<accession>A0A2Z6E595</accession>
<dbReference type="GO" id="GO:0016702">
    <property type="term" value="F:oxidoreductase activity, acting on single donors with incorporation of molecular oxygen, incorporation of two atoms of oxygen"/>
    <property type="evidence" value="ECO:0007669"/>
    <property type="project" value="UniProtKB-ARBA"/>
</dbReference>
<proteinExistence type="inferred from homology"/>
<sequence length="266" mass="28377">MSADTTAPALFISHGAPTFALAPGAIGARLAALGRHLRHLRAVLVLSPHWMTRGVRVMAAAQPATLHDFGGFPEPLYRLDYPAPGSPALAMEACRLLTAVGFAAEPDPVRGRDHGAWVPLLHLLPEPRLPVIQVSMPADLDPAGAWRMGQALAPLRAQGVLLVGSGSLTHNIYEVGARAEDAAYVSRFAEWIRTVLAARDLPRLLDYRRLAPAATRAHPTEEHFLPLPFAFGASAPEEPMQHLPGGVSYGILAMDAFAWGAPCAPI</sequence>
<organism evidence="7 8">
    <name type="scientific">Aerosticca soli</name>
    <dbReference type="NCBI Taxonomy" id="2010829"/>
    <lineage>
        <taxon>Bacteria</taxon>
        <taxon>Pseudomonadati</taxon>
        <taxon>Pseudomonadota</taxon>
        <taxon>Gammaproteobacteria</taxon>
        <taxon>Lysobacterales</taxon>
        <taxon>Rhodanobacteraceae</taxon>
        <taxon>Aerosticca</taxon>
    </lineage>
</organism>
<dbReference type="Pfam" id="PF02900">
    <property type="entry name" value="LigB"/>
    <property type="match status" value="1"/>
</dbReference>